<feature type="domain" description="HTH araC/xylS-type" evidence="4">
    <location>
        <begin position="179"/>
        <end position="276"/>
    </location>
</feature>
<dbReference type="RefSeq" id="WP_345921233.1">
    <property type="nucleotide sequence ID" value="NZ_JBDIVE010000013.1"/>
</dbReference>
<comment type="caution">
    <text evidence="5">The sequence shown here is derived from an EMBL/GenBank/DDBJ whole genome shotgun (WGS) entry which is preliminary data.</text>
</comment>
<dbReference type="Pfam" id="PF12852">
    <property type="entry name" value="Cupin_6"/>
    <property type="match status" value="1"/>
</dbReference>
<dbReference type="PANTHER" id="PTHR46796">
    <property type="entry name" value="HTH-TYPE TRANSCRIPTIONAL ACTIVATOR RHAS-RELATED"/>
    <property type="match status" value="1"/>
</dbReference>
<organism evidence="5 6">
    <name type="scientific">Uliginosibacterium sediminicola</name>
    <dbReference type="NCBI Taxonomy" id="2024550"/>
    <lineage>
        <taxon>Bacteria</taxon>
        <taxon>Pseudomonadati</taxon>
        <taxon>Pseudomonadota</taxon>
        <taxon>Betaproteobacteria</taxon>
        <taxon>Rhodocyclales</taxon>
        <taxon>Zoogloeaceae</taxon>
        <taxon>Uliginosibacterium</taxon>
    </lineage>
</organism>
<protein>
    <submittedName>
        <fullName evidence="5">AraC family transcriptional regulator</fullName>
    </submittedName>
</protein>
<dbReference type="Gene3D" id="1.10.10.60">
    <property type="entry name" value="Homeodomain-like"/>
    <property type="match status" value="2"/>
</dbReference>
<gene>
    <name evidence="5" type="ORF">ABDB84_18365</name>
</gene>
<keyword evidence="2" id="KW-0238">DNA-binding</keyword>
<dbReference type="InterPro" id="IPR018060">
    <property type="entry name" value="HTH_AraC"/>
</dbReference>
<name>A0ABU9Z3J8_9RHOO</name>
<dbReference type="Proteomes" id="UP001410394">
    <property type="component" value="Unassembled WGS sequence"/>
</dbReference>
<keyword evidence="1" id="KW-0805">Transcription regulation</keyword>
<reference evidence="5 6" key="1">
    <citation type="journal article" date="2018" name="Int. J. Syst. Evol. Microbiol.">
        <title>Uliginosibacterium sediminicola sp. nov., isolated from freshwater sediment.</title>
        <authorList>
            <person name="Hwang W.M."/>
            <person name="Kim S.M."/>
            <person name="Kang K."/>
            <person name="Ahn T.Y."/>
        </authorList>
    </citation>
    <scope>NUCLEOTIDE SEQUENCE [LARGE SCALE GENOMIC DNA]</scope>
    <source>
        <strain evidence="5 6">M1-21</strain>
    </source>
</reference>
<dbReference type="PROSITE" id="PS01124">
    <property type="entry name" value="HTH_ARAC_FAMILY_2"/>
    <property type="match status" value="1"/>
</dbReference>
<sequence length="278" mass="29864">MMNVCTDRLEALLDHFPVRARMFHSGSLCGTTDLSAPGEGGQIHLIRSGALEAIHAAIPSLQISEPSLLLYARPTQRCFVTDTQLGADLACAQLDFEGGEANPIVSALPEIVCLPLAQIEGANPVLTLLFAEAFGSNCGKQALVDRLFEVVLIQVLRHLMETGELHSGMLAGLSHPKLRKALVAMHEEPASDWSLDALALAAGMSRTVFAETFRRVVGCTPGAYLQAWRVSLAQKALRRGAQLKMIAAQVGYGSEAALSRAFKAHSGVGPREWRQRGT</sequence>
<dbReference type="SMART" id="SM00342">
    <property type="entry name" value="HTH_ARAC"/>
    <property type="match status" value="1"/>
</dbReference>
<accession>A0ABU9Z3J8</accession>
<evidence type="ECO:0000256" key="1">
    <source>
        <dbReference type="ARBA" id="ARBA00023015"/>
    </source>
</evidence>
<keyword evidence="3" id="KW-0804">Transcription</keyword>
<dbReference type="PANTHER" id="PTHR46796:SF13">
    <property type="entry name" value="HTH-TYPE TRANSCRIPTIONAL ACTIVATOR RHAS"/>
    <property type="match status" value="1"/>
</dbReference>
<evidence type="ECO:0000256" key="2">
    <source>
        <dbReference type="ARBA" id="ARBA00023125"/>
    </source>
</evidence>
<evidence type="ECO:0000313" key="6">
    <source>
        <dbReference type="Proteomes" id="UP001410394"/>
    </source>
</evidence>
<dbReference type="Pfam" id="PF12833">
    <property type="entry name" value="HTH_18"/>
    <property type="match status" value="1"/>
</dbReference>
<proteinExistence type="predicted"/>
<evidence type="ECO:0000256" key="3">
    <source>
        <dbReference type="ARBA" id="ARBA00023163"/>
    </source>
</evidence>
<dbReference type="InterPro" id="IPR050204">
    <property type="entry name" value="AraC_XylS_family_regulators"/>
</dbReference>
<evidence type="ECO:0000313" key="5">
    <source>
        <dbReference type="EMBL" id="MEN3070454.1"/>
    </source>
</evidence>
<dbReference type="InterPro" id="IPR032783">
    <property type="entry name" value="AraC_lig"/>
</dbReference>
<evidence type="ECO:0000259" key="4">
    <source>
        <dbReference type="PROSITE" id="PS01124"/>
    </source>
</evidence>
<keyword evidence="6" id="KW-1185">Reference proteome</keyword>
<dbReference type="SUPFAM" id="SSF46689">
    <property type="entry name" value="Homeodomain-like"/>
    <property type="match status" value="2"/>
</dbReference>
<dbReference type="EMBL" id="JBDIVE010000013">
    <property type="protein sequence ID" value="MEN3070454.1"/>
    <property type="molecule type" value="Genomic_DNA"/>
</dbReference>
<dbReference type="InterPro" id="IPR009057">
    <property type="entry name" value="Homeodomain-like_sf"/>
</dbReference>